<evidence type="ECO:0000313" key="12">
    <source>
        <dbReference type="Proteomes" id="UP000276133"/>
    </source>
</evidence>
<organism evidence="11 12">
    <name type="scientific">Brachionus plicatilis</name>
    <name type="common">Marine rotifer</name>
    <name type="synonym">Brachionus muelleri</name>
    <dbReference type="NCBI Taxonomy" id="10195"/>
    <lineage>
        <taxon>Eukaryota</taxon>
        <taxon>Metazoa</taxon>
        <taxon>Spiralia</taxon>
        <taxon>Gnathifera</taxon>
        <taxon>Rotifera</taxon>
        <taxon>Eurotatoria</taxon>
        <taxon>Monogononta</taxon>
        <taxon>Pseudotrocha</taxon>
        <taxon>Ploima</taxon>
        <taxon>Brachionidae</taxon>
        <taxon>Brachionus</taxon>
    </lineage>
</organism>
<evidence type="ECO:0000259" key="10">
    <source>
        <dbReference type="Pfam" id="PF13847"/>
    </source>
</evidence>
<reference evidence="11 12" key="1">
    <citation type="journal article" date="2018" name="Sci. Rep.">
        <title>Genomic signatures of local adaptation to the degree of environmental predictability in rotifers.</title>
        <authorList>
            <person name="Franch-Gras L."/>
            <person name="Hahn C."/>
            <person name="Garcia-Roger E.M."/>
            <person name="Carmona M.J."/>
            <person name="Serra M."/>
            <person name="Gomez A."/>
        </authorList>
    </citation>
    <scope>NUCLEOTIDE SEQUENCE [LARGE SCALE GENOMIC DNA]</scope>
    <source>
        <strain evidence="11">HYR1</strain>
    </source>
</reference>
<evidence type="ECO:0000256" key="8">
    <source>
        <dbReference type="ARBA" id="ARBA00059299"/>
    </source>
</evidence>
<evidence type="ECO:0000256" key="7">
    <source>
        <dbReference type="ARBA" id="ARBA00052410"/>
    </source>
</evidence>
<dbReference type="GO" id="GO:0008168">
    <property type="term" value="F:methyltransferase activity"/>
    <property type="evidence" value="ECO:0007669"/>
    <property type="project" value="UniProtKB-KW"/>
</dbReference>
<keyword evidence="3" id="KW-0489">Methyltransferase</keyword>
<dbReference type="FunFam" id="3.40.50.150:FF:000111">
    <property type="entry name" value="EEF1A lysine methyltransferase 4"/>
    <property type="match status" value="1"/>
</dbReference>
<name>A0A3M7Q190_BRAPC</name>
<evidence type="ECO:0000256" key="9">
    <source>
        <dbReference type="ARBA" id="ARBA00067848"/>
    </source>
</evidence>
<evidence type="ECO:0000256" key="2">
    <source>
        <dbReference type="ARBA" id="ARBA00022553"/>
    </source>
</evidence>
<comment type="caution">
    <text evidence="11">The sequence shown here is derived from an EMBL/GenBank/DDBJ whole genome shotgun (WGS) entry which is preliminary data.</text>
</comment>
<proteinExistence type="inferred from homology"/>
<sequence length="235" mass="27821">MESNSRYKSLDYWNERYKEEDHYEWFGDYSKFKDVIHSIVRPSDKILTLGCGNSRMSEELYLDNFTNIVNTDYSPVLIEAMKNKYHSLEKMSWLVMDINNLEFEDNSFDCVIEKGTLDALLVDEKDPWNMSQENKFKMQIILEQVSRILKNGGVFISITFAQPHFRKPLYAHDKFNWSIQLFPIGDTFHYFIYVMKKGEELSAGDRELNSFKKLSDSKIKPVELEENNLFLIQID</sequence>
<dbReference type="AlphaFoldDB" id="A0A3M7Q190"/>
<keyword evidence="12" id="KW-1185">Reference proteome</keyword>
<dbReference type="InterPro" id="IPR025714">
    <property type="entry name" value="Methyltranfer_dom"/>
</dbReference>
<dbReference type="Proteomes" id="UP000276133">
    <property type="component" value="Unassembled WGS sequence"/>
</dbReference>
<evidence type="ECO:0000313" key="11">
    <source>
        <dbReference type="EMBL" id="RNA05216.1"/>
    </source>
</evidence>
<dbReference type="InterPro" id="IPR029063">
    <property type="entry name" value="SAM-dependent_MTases_sf"/>
</dbReference>
<comment type="catalytic activity">
    <reaction evidence="7">
        <text>N(6),N(6)-dimethyl-L-lysyl-[protein] + S-adenosyl-L-methionine = N(6),N(6),N(6)-trimethyl-L-lysyl-[protein] + S-adenosyl-L-homocysteine + H(+)</text>
        <dbReference type="Rhea" id="RHEA:54200"/>
        <dbReference type="Rhea" id="RHEA-COMP:13826"/>
        <dbReference type="Rhea" id="RHEA-COMP:13827"/>
        <dbReference type="ChEBI" id="CHEBI:15378"/>
        <dbReference type="ChEBI" id="CHEBI:57856"/>
        <dbReference type="ChEBI" id="CHEBI:59789"/>
        <dbReference type="ChEBI" id="CHEBI:61961"/>
        <dbReference type="ChEBI" id="CHEBI:61976"/>
    </reaction>
</comment>
<keyword evidence="2" id="KW-0597">Phosphoprotein</keyword>
<keyword evidence="5" id="KW-0949">S-adenosyl-L-methionine</keyword>
<evidence type="ECO:0000256" key="4">
    <source>
        <dbReference type="ARBA" id="ARBA00022679"/>
    </source>
</evidence>
<dbReference type="OrthoDB" id="411785at2759"/>
<evidence type="ECO:0000256" key="3">
    <source>
        <dbReference type="ARBA" id="ARBA00022603"/>
    </source>
</evidence>
<dbReference type="PANTHER" id="PTHR12176:SF80">
    <property type="entry name" value="EEF1A LYSINE METHYLTRANSFERASE 4"/>
    <property type="match status" value="1"/>
</dbReference>
<dbReference type="InterPro" id="IPR051419">
    <property type="entry name" value="Lys/N-term_MeTrsfase_sf"/>
</dbReference>
<dbReference type="GO" id="GO:0032259">
    <property type="term" value="P:methylation"/>
    <property type="evidence" value="ECO:0007669"/>
    <property type="project" value="UniProtKB-KW"/>
</dbReference>
<dbReference type="STRING" id="10195.A0A3M7Q190"/>
<comment type="function">
    <text evidence="8">Protein-lysine methyltransferase that efficiently catalyzes three successive methylations on 'Lys-36' in eukaryotic translation elongation factor 1 alpha (EEF1A1 or EEF1A2).</text>
</comment>
<feature type="domain" description="Methyltransferase" evidence="10">
    <location>
        <begin position="44"/>
        <end position="161"/>
    </location>
</feature>
<evidence type="ECO:0000256" key="1">
    <source>
        <dbReference type="ARBA" id="ARBA00008361"/>
    </source>
</evidence>
<dbReference type="Gene3D" id="3.40.50.150">
    <property type="entry name" value="Vaccinia Virus protein VP39"/>
    <property type="match status" value="1"/>
</dbReference>
<comment type="similarity">
    <text evidence="1">Belongs to the methyltransferase superfamily.</text>
</comment>
<keyword evidence="4" id="KW-0808">Transferase</keyword>
<dbReference type="SUPFAM" id="SSF53335">
    <property type="entry name" value="S-adenosyl-L-methionine-dependent methyltransferases"/>
    <property type="match status" value="1"/>
</dbReference>
<dbReference type="Pfam" id="PF13847">
    <property type="entry name" value="Methyltransf_31"/>
    <property type="match status" value="1"/>
</dbReference>
<evidence type="ECO:0000256" key="5">
    <source>
        <dbReference type="ARBA" id="ARBA00022691"/>
    </source>
</evidence>
<comment type="catalytic activity">
    <reaction evidence="6">
        <text>N(6)-methyl-L-lysyl-[protein] + S-adenosyl-L-methionine = N(6),N(6)-dimethyl-L-lysyl-[protein] + S-adenosyl-L-homocysteine + H(+)</text>
        <dbReference type="Rhea" id="RHEA:54196"/>
        <dbReference type="Rhea" id="RHEA-COMP:13053"/>
        <dbReference type="Rhea" id="RHEA-COMP:13827"/>
        <dbReference type="ChEBI" id="CHEBI:15378"/>
        <dbReference type="ChEBI" id="CHEBI:57856"/>
        <dbReference type="ChEBI" id="CHEBI:59789"/>
        <dbReference type="ChEBI" id="CHEBI:61929"/>
        <dbReference type="ChEBI" id="CHEBI:61976"/>
    </reaction>
</comment>
<dbReference type="CDD" id="cd02440">
    <property type="entry name" value="AdoMet_MTases"/>
    <property type="match status" value="1"/>
</dbReference>
<accession>A0A3M7Q190</accession>
<dbReference type="EMBL" id="REGN01007813">
    <property type="protein sequence ID" value="RNA05216.1"/>
    <property type="molecule type" value="Genomic_DNA"/>
</dbReference>
<dbReference type="PANTHER" id="PTHR12176">
    <property type="entry name" value="SAM-DEPENDENT METHYLTRANSFERASE SUPERFAMILY PROTEIN"/>
    <property type="match status" value="1"/>
</dbReference>
<evidence type="ECO:0000256" key="6">
    <source>
        <dbReference type="ARBA" id="ARBA00048653"/>
    </source>
</evidence>
<gene>
    <name evidence="11" type="ORF">BpHYR1_011310</name>
</gene>
<protein>
    <recommendedName>
        <fullName evidence="9">EEF1A lysine methyltransferase 4</fullName>
    </recommendedName>
</protein>